<dbReference type="GO" id="GO:0003723">
    <property type="term" value="F:RNA binding"/>
    <property type="evidence" value="ECO:0007669"/>
    <property type="project" value="UniProtKB-UniRule"/>
</dbReference>
<protein>
    <submittedName>
        <fullName evidence="7">RRM domain-containing protein</fullName>
    </submittedName>
</protein>
<evidence type="ECO:0000313" key="6">
    <source>
        <dbReference type="Proteomes" id="UP000050794"/>
    </source>
</evidence>
<feature type="domain" description="RRM" evidence="5">
    <location>
        <begin position="214"/>
        <end position="315"/>
    </location>
</feature>
<organism evidence="6 7">
    <name type="scientific">Toxocara canis</name>
    <name type="common">Canine roundworm</name>
    <dbReference type="NCBI Taxonomy" id="6265"/>
    <lineage>
        <taxon>Eukaryota</taxon>
        <taxon>Metazoa</taxon>
        <taxon>Ecdysozoa</taxon>
        <taxon>Nematoda</taxon>
        <taxon>Chromadorea</taxon>
        <taxon>Rhabditida</taxon>
        <taxon>Spirurina</taxon>
        <taxon>Ascaridomorpha</taxon>
        <taxon>Ascaridoidea</taxon>
        <taxon>Toxocaridae</taxon>
        <taxon>Toxocara</taxon>
    </lineage>
</organism>
<feature type="compositionally biased region" description="Basic and acidic residues" evidence="4">
    <location>
        <begin position="21"/>
        <end position="33"/>
    </location>
</feature>
<reference evidence="7" key="1">
    <citation type="submission" date="2016-06" db="UniProtKB">
        <authorList>
            <consortium name="WormBaseParasite"/>
        </authorList>
    </citation>
    <scope>IDENTIFICATION</scope>
</reference>
<feature type="region of interest" description="Disordered" evidence="4">
    <location>
        <begin position="69"/>
        <end position="114"/>
    </location>
</feature>
<dbReference type="InterPro" id="IPR012677">
    <property type="entry name" value="Nucleotide-bd_a/b_plait_sf"/>
</dbReference>
<keyword evidence="3" id="KW-0175">Coiled coil</keyword>
<evidence type="ECO:0000256" key="1">
    <source>
        <dbReference type="ARBA" id="ARBA00022884"/>
    </source>
</evidence>
<dbReference type="Gene3D" id="3.30.70.330">
    <property type="match status" value="2"/>
</dbReference>
<name>A0A183TZX6_TOXCA</name>
<keyword evidence="1 2" id="KW-0694">RNA-binding</keyword>
<evidence type="ECO:0000256" key="3">
    <source>
        <dbReference type="SAM" id="Coils"/>
    </source>
</evidence>
<dbReference type="Proteomes" id="UP000050794">
    <property type="component" value="Unassembled WGS sequence"/>
</dbReference>
<evidence type="ECO:0000313" key="7">
    <source>
        <dbReference type="WBParaSite" id="TCNE_0000179601-mRNA-1"/>
    </source>
</evidence>
<dbReference type="WBParaSite" id="TCNE_0000179601-mRNA-1">
    <property type="protein sequence ID" value="TCNE_0000179601-mRNA-1"/>
    <property type="gene ID" value="TCNE_0000179601"/>
</dbReference>
<dbReference type="InterPro" id="IPR035979">
    <property type="entry name" value="RBD_domain_sf"/>
</dbReference>
<sequence>LEEKQPSSSIDNDNETVKGQSLEKETLSKEEKKKIRRTCNSKPVLISSRQLMLQITGFLDDEAVCEVKREPIEGHEEGKINEQTETRREAKKEEEEVEDGDAVDDDDEQGPSAGKTVFVKNLNFDTSDEALFKKFSSKFKIRSAIVSRKRDPSDPAKSLSMGFGFLKNVDCLAVFRGILLDGHCLELKLSHREEAADESRKRKTVSRLEQGESTKIMVRNIPFQATRKEVKQLFATFGELRAFRMPKKMMVADSRRSKADELIIYSNQMGSSAEGHRGFGFVDFLTRADARRAFDALVHSTHIYGRRLVLEWAKVEESIEELREKALSSLSGETKELRNQKKRMKEIEKDLTVIDDD</sequence>
<evidence type="ECO:0000256" key="2">
    <source>
        <dbReference type="PROSITE-ProRule" id="PRU00176"/>
    </source>
</evidence>
<dbReference type="SMART" id="SM00360">
    <property type="entry name" value="RRM"/>
    <property type="match status" value="2"/>
</dbReference>
<feature type="compositionally biased region" description="Polar residues" evidence="4">
    <location>
        <begin position="1"/>
        <end position="11"/>
    </location>
</feature>
<feature type="compositionally biased region" description="Acidic residues" evidence="4">
    <location>
        <begin position="95"/>
        <end position="109"/>
    </location>
</feature>
<evidence type="ECO:0000259" key="5">
    <source>
        <dbReference type="PROSITE" id="PS50102"/>
    </source>
</evidence>
<dbReference type="SUPFAM" id="SSF54928">
    <property type="entry name" value="RNA-binding domain, RBD"/>
    <property type="match status" value="2"/>
</dbReference>
<dbReference type="PANTHER" id="PTHR10352">
    <property type="entry name" value="EUKARYOTIC TRANSLATION INITIATION FACTOR 3 SUBUNIT G"/>
    <property type="match status" value="1"/>
</dbReference>
<dbReference type="PROSITE" id="PS50102">
    <property type="entry name" value="RRM"/>
    <property type="match status" value="1"/>
</dbReference>
<feature type="compositionally biased region" description="Basic and acidic residues" evidence="4">
    <location>
        <begin position="69"/>
        <end position="94"/>
    </location>
</feature>
<evidence type="ECO:0000256" key="4">
    <source>
        <dbReference type="SAM" id="MobiDB-lite"/>
    </source>
</evidence>
<accession>A0A183TZX6</accession>
<keyword evidence="6" id="KW-1185">Reference proteome</keyword>
<dbReference type="Pfam" id="PF00076">
    <property type="entry name" value="RRM_1"/>
    <property type="match status" value="1"/>
</dbReference>
<proteinExistence type="predicted"/>
<feature type="coiled-coil region" evidence="3">
    <location>
        <begin position="327"/>
        <end position="357"/>
    </location>
</feature>
<feature type="region of interest" description="Disordered" evidence="4">
    <location>
        <begin position="1"/>
        <end position="39"/>
    </location>
</feature>
<dbReference type="InterPro" id="IPR000504">
    <property type="entry name" value="RRM_dom"/>
</dbReference>
<dbReference type="AlphaFoldDB" id="A0A183TZX6"/>